<evidence type="ECO:0000313" key="2">
    <source>
        <dbReference type="Proteomes" id="UP000005512"/>
    </source>
</evidence>
<organism evidence="1 2">
    <name type="scientific">Providencia rustigianii DSM 4541</name>
    <dbReference type="NCBI Taxonomy" id="500637"/>
    <lineage>
        <taxon>Bacteria</taxon>
        <taxon>Pseudomonadati</taxon>
        <taxon>Pseudomonadota</taxon>
        <taxon>Gammaproteobacteria</taxon>
        <taxon>Enterobacterales</taxon>
        <taxon>Morganellaceae</taxon>
        <taxon>Providencia</taxon>
    </lineage>
</organism>
<proteinExistence type="predicted"/>
<gene>
    <name evidence="1" type="ORF">PROVRUST_04503</name>
</gene>
<dbReference type="EMBL" id="ABXV02000002">
    <property type="protein sequence ID" value="EFB74014.1"/>
    <property type="molecule type" value="Genomic_DNA"/>
</dbReference>
<dbReference type="Proteomes" id="UP000005512">
    <property type="component" value="Unassembled WGS sequence"/>
</dbReference>
<dbReference type="HOGENOM" id="CLU_2719139_0_0_6"/>
<accession>D1NX75</accession>
<dbReference type="eggNOG" id="ENOG5031J73">
    <property type="taxonomic scope" value="Bacteria"/>
</dbReference>
<keyword evidence="2" id="KW-1185">Reference proteome</keyword>
<evidence type="ECO:0000313" key="1">
    <source>
        <dbReference type="EMBL" id="EFB74014.1"/>
    </source>
</evidence>
<sequence>MSLKELVSAQSSEITLMKMQIADMQKVATCEQSDTPNLGHPNKAHVLCRLKGKDGFLEVNADDSNHFRLKRT</sequence>
<comment type="caution">
    <text evidence="1">The sequence shown here is derived from an EMBL/GenBank/DDBJ whole genome shotgun (WGS) entry which is preliminary data.</text>
</comment>
<protein>
    <submittedName>
        <fullName evidence="1">Uncharacterized protein</fullName>
    </submittedName>
</protein>
<dbReference type="AlphaFoldDB" id="D1NX75"/>
<name>D1NX75_9GAMM</name>
<reference evidence="1" key="1">
    <citation type="submission" date="2009-12" db="EMBL/GenBank/DDBJ databases">
        <authorList>
            <person name="Weinstock G."/>
            <person name="Sodergren E."/>
            <person name="Clifton S."/>
            <person name="Fulton L."/>
            <person name="Fulton B."/>
            <person name="Courtney L."/>
            <person name="Fronick C."/>
            <person name="Harrison M."/>
            <person name="Strong C."/>
            <person name="Farmer C."/>
            <person name="Delahaunty K."/>
            <person name="Markovic C."/>
            <person name="Hall O."/>
            <person name="Minx P."/>
            <person name="Tomlinson C."/>
            <person name="Mitreva M."/>
            <person name="Nelson J."/>
            <person name="Hou S."/>
            <person name="Wollam A."/>
            <person name="Pepin K.H."/>
            <person name="Johnson M."/>
            <person name="Bhonagiri V."/>
            <person name="Nash W.E."/>
            <person name="Warren W."/>
            <person name="Chinwalla A."/>
            <person name="Mardis E.R."/>
            <person name="Wilson R.K."/>
        </authorList>
    </citation>
    <scope>NUCLEOTIDE SEQUENCE [LARGE SCALE GENOMIC DNA]</scope>
    <source>
        <strain evidence="1">DSM 4541</strain>
    </source>
</reference>